<comment type="caution">
    <text evidence="5">The sequence shown here is derived from an EMBL/GenBank/DDBJ whole genome shotgun (WGS) entry which is preliminary data.</text>
</comment>
<dbReference type="AlphaFoldDB" id="A0AAV5U9C8"/>
<protein>
    <recommendedName>
        <fullName evidence="3">Biogenesis of lysosome-related organelles complex 1 subunit 7</fullName>
    </recommendedName>
</protein>
<comment type="similarity">
    <text evidence="1">Belongs to the SNAPIN family.</text>
</comment>
<dbReference type="GO" id="GO:0008021">
    <property type="term" value="C:synaptic vesicle"/>
    <property type="evidence" value="ECO:0007669"/>
    <property type="project" value="TreeGrafter"/>
</dbReference>
<feature type="non-terminal residue" evidence="5">
    <location>
        <position position="1"/>
    </location>
</feature>
<dbReference type="GO" id="GO:0007040">
    <property type="term" value="P:lysosome organization"/>
    <property type="evidence" value="ECO:0007669"/>
    <property type="project" value="TreeGrafter"/>
</dbReference>
<dbReference type="GO" id="GO:0016079">
    <property type="term" value="P:synaptic vesicle exocytosis"/>
    <property type="evidence" value="ECO:0007669"/>
    <property type="project" value="TreeGrafter"/>
</dbReference>
<dbReference type="GO" id="GO:0008333">
    <property type="term" value="P:endosome to lysosome transport"/>
    <property type="evidence" value="ECO:0007669"/>
    <property type="project" value="TreeGrafter"/>
</dbReference>
<proteinExistence type="inferred from homology"/>
<evidence type="ECO:0000313" key="6">
    <source>
        <dbReference type="Proteomes" id="UP001432027"/>
    </source>
</evidence>
<accession>A0AAV5U9C8</accession>
<dbReference type="PANTHER" id="PTHR31305">
    <property type="entry name" value="SNARE-ASSOCIATED PROTEIN SNAPIN"/>
    <property type="match status" value="1"/>
</dbReference>
<dbReference type="GO" id="GO:0032418">
    <property type="term" value="P:lysosome localization"/>
    <property type="evidence" value="ECO:0007669"/>
    <property type="project" value="TreeGrafter"/>
</dbReference>
<feature type="compositionally biased region" description="Basic and acidic residues" evidence="4">
    <location>
        <begin position="104"/>
        <end position="117"/>
    </location>
</feature>
<dbReference type="GO" id="GO:0099078">
    <property type="term" value="C:BORC complex"/>
    <property type="evidence" value="ECO:0007669"/>
    <property type="project" value="TreeGrafter"/>
</dbReference>
<dbReference type="InterPro" id="IPR028119">
    <property type="entry name" value="Snapin/Pallidin/Snn1"/>
</dbReference>
<dbReference type="InterPro" id="IPR017246">
    <property type="entry name" value="Snapin"/>
</dbReference>
<reference evidence="5" key="1">
    <citation type="submission" date="2023-10" db="EMBL/GenBank/DDBJ databases">
        <title>Genome assembly of Pristionchus species.</title>
        <authorList>
            <person name="Yoshida K."/>
            <person name="Sommer R.J."/>
        </authorList>
    </citation>
    <scope>NUCLEOTIDE SEQUENCE</scope>
    <source>
        <strain evidence="5">RS0144</strain>
    </source>
</reference>
<name>A0AAV5U9C8_9BILA</name>
<keyword evidence="2" id="KW-0175">Coiled coil</keyword>
<feature type="region of interest" description="Disordered" evidence="4">
    <location>
        <begin position="104"/>
        <end position="126"/>
    </location>
</feature>
<keyword evidence="6" id="KW-1185">Reference proteome</keyword>
<dbReference type="GO" id="GO:0000149">
    <property type="term" value="F:SNARE binding"/>
    <property type="evidence" value="ECO:0007669"/>
    <property type="project" value="TreeGrafter"/>
</dbReference>
<evidence type="ECO:0000256" key="1">
    <source>
        <dbReference type="ARBA" id="ARBA00006111"/>
    </source>
</evidence>
<dbReference type="GO" id="GO:0031083">
    <property type="term" value="C:BLOC-1 complex"/>
    <property type="evidence" value="ECO:0007669"/>
    <property type="project" value="InterPro"/>
</dbReference>
<evidence type="ECO:0000256" key="4">
    <source>
        <dbReference type="SAM" id="MobiDB-lite"/>
    </source>
</evidence>
<dbReference type="Pfam" id="PF14712">
    <property type="entry name" value="Snapin_Pallidin"/>
    <property type="match status" value="1"/>
</dbReference>
<evidence type="ECO:0000256" key="3">
    <source>
        <dbReference type="ARBA" id="ARBA00033330"/>
    </source>
</evidence>
<gene>
    <name evidence="5" type="ORF">PENTCL1PPCAC_25186</name>
</gene>
<organism evidence="5 6">
    <name type="scientific">Pristionchus entomophagus</name>
    <dbReference type="NCBI Taxonomy" id="358040"/>
    <lineage>
        <taxon>Eukaryota</taxon>
        <taxon>Metazoa</taxon>
        <taxon>Ecdysozoa</taxon>
        <taxon>Nematoda</taxon>
        <taxon>Chromadorea</taxon>
        <taxon>Rhabditida</taxon>
        <taxon>Rhabditina</taxon>
        <taxon>Diplogasteromorpha</taxon>
        <taxon>Diplogasteroidea</taxon>
        <taxon>Neodiplogasteridae</taxon>
        <taxon>Pristionchus</taxon>
    </lineage>
</organism>
<dbReference type="GO" id="GO:2000300">
    <property type="term" value="P:regulation of synaptic vesicle exocytosis"/>
    <property type="evidence" value="ECO:0007669"/>
    <property type="project" value="TreeGrafter"/>
</dbReference>
<dbReference type="PANTHER" id="PTHR31305:SF2">
    <property type="entry name" value="SNARE-ASSOCIATED PROTEIN SNAPIN"/>
    <property type="match status" value="1"/>
</dbReference>
<sequence length="126" mass="13520">RMSTSGADGDDVVGGGAELADSIMAVLGPAITTLDKQVLLTRHSQTALGARIEEVSTLLTALLSDSPCEMEEVVRKLDDCQRRVASSSSRLVALVDRLGKLQREMAREKHAHTKDIHAPPPAPPKR</sequence>
<dbReference type="Proteomes" id="UP001432027">
    <property type="component" value="Unassembled WGS sequence"/>
</dbReference>
<dbReference type="GO" id="GO:0006886">
    <property type="term" value="P:intracellular protein transport"/>
    <property type="evidence" value="ECO:0007669"/>
    <property type="project" value="InterPro"/>
</dbReference>
<dbReference type="EMBL" id="BTSX01000006">
    <property type="protein sequence ID" value="GMT03012.1"/>
    <property type="molecule type" value="Genomic_DNA"/>
</dbReference>
<evidence type="ECO:0000256" key="2">
    <source>
        <dbReference type="ARBA" id="ARBA00023054"/>
    </source>
</evidence>
<evidence type="ECO:0000313" key="5">
    <source>
        <dbReference type="EMBL" id="GMT03012.1"/>
    </source>
</evidence>